<organism evidence="2 3">
    <name type="scientific">Bremia lactucae</name>
    <name type="common">Lettuce downy mildew</name>
    <dbReference type="NCBI Taxonomy" id="4779"/>
    <lineage>
        <taxon>Eukaryota</taxon>
        <taxon>Sar</taxon>
        <taxon>Stramenopiles</taxon>
        <taxon>Oomycota</taxon>
        <taxon>Peronosporomycetes</taxon>
        <taxon>Peronosporales</taxon>
        <taxon>Peronosporaceae</taxon>
        <taxon>Bremia</taxon>
    </lineage>
</organism>
<dbReference type="SUPFAM" id="SSF53187">
    <property type="entry name" value="Zn-dependent exopeptidases"/>
    <property type="match status" value="1"/>
</dbReference>
<feature type="transmembrane region" description="Helical" evidence="1">
    <location>
        <begin position="513"/>
        <end position="531"/>
    </location>
</feature>
<dbReference type="AlphaFoldDB" id="A0A976IBY9"/>
<keyword evidence="1" id="KW-0812">Transmembrane</keyword>
<feature type="transmembrane region" description="Helical" evidence="1">
    <location>
        <begin position="467"/>
        <end position="493"/>
    </location>
</feature>
<dbReference type="GeneID" id="94349189"/>
<dbReference type="EMBL" id="SHOA02000018">
    <property type="protein sequence ID" value="TDH66212.1"/>
    <property type="molecule type" value="Genomic_DNA"/>
</dbReference>
<keyword evidence="1" id="KW-1133">Transmembrane helix</keyword>
<dbReference type="Proteomes" id="UP000294530">
    <property type="component" value="Unassembled WGS sequence"/>
</dbReference>
<feature type="transmembrane region" description="Helical" evidence="1">
    <location>
        <begin position="606"/>
        <end position="629"/>
    </location>
</feature>
<dbReference type="OrthoDB" id="445301at2759"/>
<keyword evidence="1" id="KW-0472">Membrane</keyword>
<keyword evidence="3" id="KW-1185">Reference proteome</keyword>
<evidence type="ECO:0000313" key="3">
    <source>
        <dbReference type="Proteomes" id="UP000294530"/>
    </source>
</evidence>
<dbReference type="GO" id="GO:0042765">
    <property type="term" value="C:GPI-anchor transamidase complex"/>
    <property type="evidence" value="ECO:0007669"/>
    <property type="project" value="InterPro"/>
</dbReference>
<reference evidence="2 3" key="1">
    <citation type="journal article" date="2021" name="Genome Biol.">
        <title>AFLAP: assembly-free linkage analysis pipeline using k-mers from genome sequencing data.</title>
        <authorList>
            <person name="Fletcher K."/>
            <person name="Zhang L."/>
            <person name="Gil J."/>
            <person name="Han R."/>
            <person name="Cavanaugh K."/>
            <person name="Michelmore R."/>
        </authorList>
    </citation>
    <scope>NUCLEOTIDE SEQUENCE [LARGE SCALE GENOMIC DNA]</scope>
    <source>
        <strain evidence="2 3">SF5</strain>
    </source>
</reference>
<dbReference type="GO" id="GO:0016255">
    <property type="term" value="P:attachment of GPI anchor to protein"/>
    <property type="evidence" value="ECO:0007669"/>
    <property type="project" value="TreeGrafter"/>
</dbReference>
<feature type="transmembrane region" description="Helical" evidence="1">
    <location>
        <begin position="686"/>
        <end position="711"/>
    </location>
</feature>
<protein>
    <recommendedName>
        <fullName evidence="4">Transmembrane protein</fullName>
    </recommendedName>
</protein>
<accession>A0A976IBY9</accession>
<comment type="caution">
    <text evidence="2">The sequence shown here is derived from an EMBL/GenBank/DDBJ whole genome shotgun (WGS) entry which is preliminary data.</text>
</comment>
<dbReference type="Gene3D" id="3.40.630.10">
    <property type="entry name" value="Zn peptidases"/>
    <property type="match status" value="1"/>
</dbReference>
<dbReference type="RefSeq" id="XP_067815711.1">
    <property type="nucleotide sequence ID" value="XM_067963518.1"/>
</dbReference>
<gene>
    <name evidence="2" type="ORF">CCR75_005437</name>
</gene>
<dbReference type="PANTHER" id="PTHR13304:SF0">
    <property type="entry name" value="GLYCOSYLPHOSPHATIDYLINOSITOL ANCHOR ATTACHMENT 1 PROTEIN"/>
    <property type="match status" value="1"/>
</dbReference>
<evidence type="ECO:0000313" key="2">
    <source>
        <dbReference type="EMBL" id="TDH66212.1"/>
    </source>
</evidence>
<sequence length="724" mass="79611">MSDTKLKSPSKARRVLLQCSGFIASRCLSLCICPRTISPLLTLTLSCFSWGTYLLGLLWLLLHPAITITTGELKCRGTYMSENALLIDLMEAQASHQEAHSARKFQQKLQNLPHLSPSGCRDNCSDVVDWITTQLRGVDRVEAYNHVFQTDQASARRTNVYGILQASPLADGKEAIVLVTHYRNVGTNTGDISGLALGLAMLKYLASATWLAKNVILLAADDGALDGSDGYAPGTGAYLQAYHLDPVVSGIQGVLPMRAGVIRAAINLETLSNSRPADTMGIFTAGMNGQLPNLDLVNTAVRALRRHQIPTTLNRQQDNTSGFNKLNFFKDLNDLYTPPRWKESLRNYLTNLDGMLQFMVTVATGPTGPHANFISYNIDSITLSLTTRETPEDRPLAVRNVMRSLEMVIRALSNLEEKLHQSFFLYVLPNTTTFVSVGEYIYAVLLVLSPAIVHLLSLATQTTGMRIALALSVVFVIEALCVLLLFGICQFLATPTASLHSLSFSEVSAAQWFQLATVVSVAQVFIALVITPSLRSVVGFSGCVEVFDWKRKLKKYEAEQLKKLLPKSSSDDTKEIGAKTILNSSNGIPPLDSGWRAIKFITMIMLVYFLGILGLLNYPMALFCAIPMVHFARVVPFDTATTAQNIWNGLWLLVSSPLMVLFLLSWRRQGVGVGLSYIVNSFAQRLNLLALMYICCIYVVVHTLSLTIFTFSCAVPSGKKTKCD</sequence>
<evidence type="ECO:0008006" key="4">
    <source>
        <dbReference type="Google" id="ProtNLM"/>
    </source>
</evidence>
<dbReference type="PANTHER" id="PTHR13304">
    <property type="entry name" value="GLYCOSYLPHOSPHATIDYLINOSITOL ANCHOR ATTACHMENT 1 PROTEIN"/>
    <property type="match status" value="1"/>
</dbReference>
<feature type="transmembrane region" description="Helical" evidence="1">
    <location>
        <begin position="40"/>
        <end position="62"/>
    </location>
</feature>
<dbReference type="InterPro" id="IPR007246">
    <property type="entry name" value="Gaa1"/>
</dbReference>
<dbReference type="KEGG" id="blac:94349189"/>
<feature type="transmembrane region" description="Helical" evidence="1">
    <location>
        <begin position="649"/>
        <end position="666"/>
    </location>
</feature>
<evidence type="ECO:0000256" key="1">
    <source>
        <dbReference type="SAM" id="Phobius"/>
    </source>
</evidence>
<feature type="transmembrane region" description="Helical" evidence="1">
    <location>
        <begin position="440"/>
        <end position="460"/>
    </location>
</feature>
<dbReference type="Pfam" id="PF04114">
    <property type="entry name" value="Gaa1"/>
    <property type="match status" value="1"/>
</dbReference>
<name>A0A976IBY9_BRELC</name>
<proteinExistence type="predicted"/>